<evidence type="ECO:0000256" key="5">
    <source>
        <dbReference type="SAM" id="MobiDB-lite"/>
    </source>
</evidence>
<dbReference type="PROSITE" id="PS51720">
    <property type="entry name" value="G_AIG1"/>
    <property type="match status" value="2"/>
</dbReference>
<accession>A0A8M1KJ67</accession>
<keyword evidence="2" id="KW-0547">Nucleotide-binding</keyword>
<dbReference type="CDD" id="cd01852">
    <property type="entry name" value="AIG1"/>
    <property type="match status" value="1"/>
</dbReference>
<evidence type="ECO:0000256" key="2">
    <source>
        <dbReference type="ARBA" id="ARBA00022741"/>
    </source>
</evidence>
<dbReference type="Pfam" id="PF04548">
    <property type="entry name" value="AIG1"/>
    <property type="match status" value="2"/>
</dbReference>
<evidence type="ECO:0000256" key="3">
    <source>
        <dbReference type="ARBA" id="ARBA00023134"/>
    </source>
</evidence>
<reference evidence="8" key="1">
    <citation type="submission" date="2025-08" db="UniProtKB">
        <authorList>
            <consortium name="RefSeq"/>
        </authorList>
    </citation>
    <scope>IDENTIFICATION</scope>
</reference>
<dbReference type="InterPro" id="IPR045058">
    <property type="entry name" value="GIMA/IAN/Toc"/>
</dbReference>
<feature type="domain" description="AIG1-type G" evidence="6">
    <location>
        <begin position="15"/>
        <end position="211"/>
    </location>
</feature>
<dbReference type="RefSeq" id="XP_042564111.1">
    <property type="nucleotide sequence ID" value="XM_042708177.1"/>
</dbReference>
<organism evidence="7 8">
    <name type="scientific">Clupea harengus</name>
    <name type="common">Atlantic herring</name>
    <dbReference type="NCBI Taxonomy" id="7950"/>
    <lineage>
        <taxon>Eukaryota</taxon>
        <taxon>Metazoa</taxon>
        <taxon>Chordata</taxon>
        <taxon>Craniata</taxon>
        <taxon>Vertebrata</taxon>
        <taxon>Euteleostomi</taxon>
        <taxon>Actinopterygii</taxon>
        <taxon>Neopterygii</taxon>
        <taxon>Teleostei</taxon>
        <taxon>Clupei</taxon>
        <taxon>Clupeiformes</taxon>
        <taxon>Clupeoidei</taxon>
        <taxon>Clupeidae</taxon>
        <taxon>Clupea</taxon>
    </lineage>
</organism>
<gene>
    <name evidence="8" type="primary">LOC122133007</name>
</gene>
<dbReference type="Proteomes" id="UP000515152">
    <property type="component" value="Chromosome 7"/>
</dbReference>
<evidence type="ECO:0000313" key="8">
    <source>
        <dbReference type="RefSeq" id="XP_042564111.1"/>
    </source>
</evidence>
<keyword evidence="3" id="KW-0342">GTP-binding</keyword>
<dbReference type="GO" id="GO:0005525">
    <property type="term" value="F:GTP binding"/>
    <property type="evidence" value="ECO:0007669"/>
    <property type="project" value="UniProtKB-KW"/>
</dbReference>
<dbReference type="KEGG" id="char:122133007"/>
<feature type="compositionally biased region" description="Basic and acidic residues" evidence="5">
    <location>
        <begin position="599"/>
        <end position="608"/>
    </location>
</feature>
<feature type="domain" description="AIG1-type G" evidence="6">
    <location>
        <begin position="296"/>
        <end position="498"/>
    </location>
</feature>
<evidence type="ECO:0000259" key="6">
    <source>
        <dbReference type="PROSITE" id="PS51720"/>
    </source>
</evidence>
<feature type="coiled-coil region" evidence="4">
    <location>
        <begin position="499"/>
        <end position="569"/>
    </location>
</feature>
<dbReference type="OrthoDB" id="8954335at2759"/>
<comment type="similarity">
    <text evidence="1">Belongs to the TRAFAC class TrmE-Era-EngA-EngB-Septin-like GTPase superfamily. AIG1/Toc34/Toc159-like paraseptin GTPase family. IAN subfamily.</text>
</comment>
<dbReference type="PANTHER" id="PTHR10903:SF170">
    <property type="entry name" value="GTPASE IMAP FAMILY MEMBER 7"/>
    <property type="match status" value="1"/>
</dbReference>
<keyword evidence="4" id="KW-0175">Coiled coil</keyword>
<dbReference type="AlphaFoldDB" id="A0A8M1KJ67"/>
<dbReference type="FunFam" id="3.40.50.300:FF:000366">
    <property type="entry name" value="GTPase, IMAP family member 2"/>
    <property type="match status" value="1"/>
</dbReference>
<evidence type="ECO:0000256" key="1">
    <source>
        <dbReference type="ARBA" id="ARBA00008535"/>
    </source>
</evidence>
<proteinExistence type="inferred from homology"/>
<sequence>MVFFFYTESRDSKRSPDLNIVLLGKSGVGKSSCGNTILGREAFETRASSSSDPLTLGSEMSSGHVRGKRLVVIDTPDLFGSQLTHDDLQKEIATITSLSSSGPCVFLLVITLREVGPDLEGMLAVIQEAFGEKAVDAAMALITLSGVDEKNISLITNRASKRLPKPLRNTFVVLFRDNRQDQVSNLLENIEAMLERNKSFCETSKEKPPVKPKSQGVKLFQAVKTELEDGQKQERESRENIWQEEQEERRYLQFYRWLQKENTQTGKVKHMFLTIFERVSLFEQPNCNHTFLLPLVDCVRVVLMGKTGVGKSATGNTILGKKEFKSSGLAQSITKKCKKKTVCIGSRQVQVIDTPGLFDTTVSHEKIREEIGKCITMSSPGPHVFLLLLSIGRFTQEERETVEMIQETFGEYSKAYTMVGFTRGETLEEEEQNIETYIEKSPVALQELIKDCGGRYHVFCNKDKEKSNQVKLLLAKIDEMIHQNEGRFYTTTMYEGTEKRIGEREIKLLQRKLEELHRNMKKKQHDEECKSKKKFDQVRKEKEDAMKTLERYRQQLDENQDQRIKAVEEKIFTEIIKERDFLRKDAEKAQAAETAKTIKPPEKKCVIS</sequence>
<dbReference type="GeneID" id="122133007"/>
<evidence type="ECO:0000256" key="4">
    <source>
        <dbReference type="SAM" id="Coils"/>
    </source>
</evidence>
<evidence type="ECO:0000313" key="7">
    <source>
        <dbReference type="Proteomes" id="UP000515152"/>
    </source>
</evidence>
<keyword evidence="7" id="KW-1185">Reference proteome</keyword>
<dbReference type="InterPro" id="IPR006703">
    <property type="entry name" value="G_AIG1"/>
</dbReference>
<protein>
    <submittedName>
        <fullName evidence="8">Immune-associated nucleotide-binding protein 9-like</fullName>
    </submittedName>
</protein>
<feature type="region of interest" description="Disordered" evidence="5">
    <location>
        <begin position="586"/>
        <end position="608"/>
    </location>
</feature>
<dbReference type="PANTHER" id="PTHR10903">
    <property type="entry name" value="GTPASE, IMAP FAMILY MEMBER-RELATED"/>
    <property type="match status" value="1"/>
</dbReference>
<name>A0A8M1KJ67_CLUHA</name>